<reference evidence="2 3" key="1">
    <citation type="journal article" date="2015" name="Int. J. Syst. Evol. Microbiol.">
        <title>Amycolatopsis rhabdoformis sp. nov., an actinomycete isolated from a tropical forest soil.</title>
        <authorList>
            <person name="Souza W.R."/>
            <person name="Silva R.E."/>
            <person name="Goodfellow M."/>
            <person name="Busarakam K."/>
            <person name="Figueiro F.S."/>
            <person name="Ferreira D."/>
            <person name="Rodrigues-Filho E."/>
            <person name="Moraes L.A.B."/>
            <person name="Zucchi T.D."/>
        </authorList>
    </citation>
    <scope>NUCLEOTIDE SEQUENCE [LARGE SCALE GENOMIC DNA]</scope>
    <source>
        <strain evidence="2 3">NCIMB 14900</strain>
    </source>
</reference>
<evidence type="ECO:0000313" key="2">
    <source>
        <dbReference type="EMBL" id="WSE26835.1"/>
    </source>
</evidence>
<accession>A0ABZ1HXG3</accession>
<dbReference type="InterPro" id="IPR036390">
    <property type="entry name" value="WH_DNA-bd_sf"/>
</dbReference>
<dbReference type="Proteomes" id="UP001330812">
    <property type="component" value="Chromosome"/>
</dbReference>
<dbReference type="PRINTS" id="PR00598">
    <property type="entry name" value="HTHMARR"/>
</dbReference>
<dbReference type="SMART" id="SM00347">
    <property type="entry name" value="HTH_MARR"/>
    <property type="match status" value="1"/>
</dbReference>
<feature type="domain" description="HTH marR-type" evidence="1">
    <location>
        <begin position="2"/>
        <end position="136"/>
    </location>
</feature>
<dbReference type="Pfam" id="PF12802">
    <property type="entry name" value="MarR_2"/>
    <property type="match status" value="1"/>
</dbReference>
<dbReference type="InterPro" id="IPR036388">
    <property type="entry name" value="WH-like_DNA-bd_sf"/>
</dbReference>
<evidence type="ECO:0000313" key="3">
    <source>
        <dbReference type="Proteomes" id="UP001330812"/>
    </source>
</evidence>
<evidence type="ECO:0000259" key="1">
    <source>
        <dbReference type="PROSITE" id="PS50995"/>
    </source>
</evidence>
<organism evidence="2 3">
    <name type="scientific">Amycolatopsis rhabdoformis</name>
    <dbReference type="NCBI Taxonomy" id="1448059"/>
    <lineage>
        <taxon>Bacteria</taxon>
        <taxon>Bacillati</taxon>
        <taxon>Actinomycetota</taxon>
        <taxon>Actinomycetes</taxon>
        <taxon>Pseudonocardiales</taxon>
        <taxon>Pseudonocardiaceae</taxon>
        <taxon>Amycolatopsis</taxon>
    </lineage>
</organism>
<sequence length="152" mass="16276">MQDSDLDRLERLTRVLVAVAWDSAHAAPRGVTFPQVRLLVVLASVGCVPCSRLAEAMGVNASSVTRLADKLEAHGYVRRGEDEHRRTVVTVEVTRAGQAVVDDVLARRHEALGELLAQLNPEQRAEAANAVENLLAAAEMAPLVPSAGPGRL</sequence>
<dbReference type="EMBL" id="CP142149">
    <property type="protein sequence ID" value="WSE26835.1"/>
    <property type="molecule type" value="Genomic_DNA"/>
</dbReference>
<name>A0ABZ1HXG3_9PSEU</name>
<proteinExistence type="predicted"/>
<dbReference type="Gene3D" id="1.10.10.10">
    <property type="entry name" value="Winged helix-like DNA-binding domain superfamily/Winged helix DNA-binding domain"/>
    <property type="match status" value="1"/>
</dbReference>
<keyword evidence="3" id="KW-1185">Reference proteome</keyword>
<dbReference type="RefSeq" id="WP_326565818.1">
    <property type="nucleotide sequence ID" value="NZ_CP142149.1"/>
</dbReference>
<dbReference type="SUPFAM" id="SSF46785">
    <property type="entry name" value="Winged helix' DNA-binding domain"/>
    <property type="match status" value="1"/>
</dbReference>
<gene>
    <name evidence="2" type="ORF">VSH64_28605</name>
</gene>
<dbReference type="PROSITE" id="PS50995">
    <property type="entry name" value="HTH_MARR_2"/>
    <property type="match status" value="1"/>
</dbReference>
<dbReference type="PANTHER" id="PTHR33164">
    <property type="entry name" value="TRANSCRIPTIONAL REGULATOR, MARR FAMILY"/>
    <property type="match status" value="1"/>
</dbReference>
<protein>
    <submittedName>
        <fullName evidence="2">MarR family transcriptional regulator</fullName>
    </submittedName>
</protein>
<dbReference type="PANTHER" id="PTHR33164:SF57">
    <property type="entry name" value="MARR-FAMILY TRANSCRIPTIONAL REGULATOR"/>
    <property type="match status" value="1"/>
</dbReference>
<dbReference type="InterPro" id="IPR039422">
    <property type="entry name" value="MarR/SlyA-like"/>
</dbReference>
<dbReference type="InterPro" id="IPR000835">
    <property type="entry name" value="HTH_MarR-typ"/>
</dbReference>